<dbReference type="PATRIC" id="fig|1305737.6.peg.909"/>
<evidence type="ECO:0000313" key="2">
    <source>
        <dbReference type="Proteomes" id="UP000050421"/>
    </source>
</evidence>
<protein>
    <submittedName>
        <fullName evidence="1">Uncharacterized protein</fullName>
    </submittedName>
</protein>
<accession>A0A0N8KHI5</accession>
<sequence length="53" mass="5881">MSGIDLLQVAPSGLQFLEFLLLPQIEFGAYTKYTFSAIGISTGIYEKCQRHAL</sequence>
<organism evidence="1 2">
    <name type="scientific">Algoriphagus marincola HL-49</name>
    <dbReference type="NCBI Taxonomy" id="1305737"/>
    <lineage>
        <taxon>Bacteria</taxon>
        <taxon>Pseudomonadati</taxon>
        <taxon>Bacteroidota</taxon>
        <taxon>Cytophagia</taxon>
        <taxon>Cytophagales</taxon>
        <taxon>Cyclobacteriaceae</taxon>
        <taxon>Algoriphagus</taxon>
    </lineage>
</organism>
<name>A0A0N8KHI5_9BACT</name>
<comment type="caution">
    <text evidence="1">The sequence shown here is derived from an EMBL/GenBank/DDBJ whole genome shotgun (WGS) entry which is preliminary data.</text>
</comment>
<dbReference type="Proteomes" id="UP000050421">
    <property type="component" value="Unassembled WGS sequence"/>
</dbReference>
<dbReference type="AlphaFoldDB" id="A0A0N8KHI5"/>
<dbReference type="EMBL" id="LJXT01000005">
    <property type="protein sequence ID" value="KPQ19834.1"/>
    <property type="molecule type" value="Genomic_DNA"/>
</dbReference>
<evidence type="ECO:0000313" key="1">
    <source>
        <dbReference type="EMBL" id="KPQ19834.1"/>
    </source>
</evidence>
<gene>
    <name evidence="1" type="ORF">HLUCCX10_01450</name>
</gene>
<proteinExistence type="predicted"/>
<reference evidence="1 2" key="1">
    <citation type="submission" date="2015-09" db="EMBL/GenBank/DDBJ databases">
        <title>Identification and resolution of microdiversity through metagenomic sequencing of parallel consortia.</title>
        <authorList>
            <person name="Nelson W.C."/>
            <person name="Romine M.F."/>
            <person name="Lindemann S.R."/>
        </authorList>
    </citation>
    <scope>NUCLEOTIDE SEQUENCE [LARGE SCALE GENOMIC DNA]</scope>
    <source>
        <strain evidence="1">HL-49</strain>
    </source>
</reference>